<dbReference type="NCBIfam" id="TIGR02913">
    <property type="entry name" value="HAF_rpt"/>
    <property type="match status" value="1"/>
</dbReference>
<proteinExistence type="predicted"/>
<keyword evidence="1" id="KW-0732">Signal</keyword>
<sequence length="490" mass="49189">MPESALSAAAALLLLAAPVPAGAAAPPSRYTITDLGADSGATGINNAGVVVGYRGAHAVKWASGTAVDLGTLPGGASSVANAINDAGQVAGTADRSPGGYGYPVRWSASGAITDLGGPLANRLGVANAVDGGGRIVGGQRPADSEGSPLATVYETDGTSRYLADPPDTLAAATGINALGHITTGNGYVVWDGGTLVKLPGLRYFDGDPVTAAAINVRDQATGSADIGDGVTHAVLWDARDVAEHGAPIGTDLGTVDGIAHSTGTALNAAGQVVGTADPMCQPCAAPKAWVWQPGGTATALDTLIPAGTGWQLQQATGINDLGQIVGRGLLGGHVHAFLLTPRFHANVSFQPATAAVPAGYAADTGAAYAAGRGWAADDSTWTRLRPAAGAPDQRYRTLIHTQHPTGANVWELAVPNGRYLVHVAAGDPGYTDSVYRIAVEGTLTVTGTPTTAHHFVEGTATVTVTDGRLTVSNAAGATNNKLNYIDVIGL</sequence>
<keyword evidence="3" id="KW-1185">Reference proteome</keyword>
<dbReference type="Gene3D" id="2.60.120.430">
    <property type="entry name" value="Galactose-binding lectin"/>
    <property type="match status" value="1"/>
</dbReference>
<gene>
    <name evidence="2" type="ORF">GCM10010170_093790</name>
</gene>
<dbReference type="SUPFAM" id="SSF49785">
    <property type="entry name" value="Galactose-binding domain-like"/>
    <property type="match status" value="1"/>
</dbReference>
<dbReference type="RefSeq" id="WP_344619187.1">
    <property type="nucleotide sequence ID" value="NZ_BAAARV010000096.1"/>
</dbReference>
<accession>A0ABN3HNA2</accession>
<dbReference type="InterPro" id="IPR014262">
    <property type="entry name" value="HAF_rpt"/>
</dbReference>
<organism evidence="2 3">
    <name type="scientific">Dactylosporangium salmoneum</name>
    <dbReference type="NCBI Taxonomy" id="53361"/>
    <lineage>
        <taxon>Bacteria</taxon>
        <taxon>Bacillati</taxon>
        <taxon>Actinomycetota</taxon>
        <taxon>Actinomycetes</taxon>
        <taxon>Micromonosporales</taxon>
        <taxon>Micromonosporaceae</taxon>
        <taxon>Dactylosporangium</taxon>
    </lineage>
</organism>
<evidence type="ECO:0008006" key="4">
    <source>
        <dbReference type="Google" id="ProtNLM"/>
    </source>
</evidence>
<name>A0ABN3HNA2_9ACTN</name>
<dbReference type="Proteomes" id="UP001501444">
    <property type="component" value="Unassembled WGS sequence"/>
</dbReference>
<evidence type="ECO:0000256" key="1">
    <source>
        <dbReference type="SAM" id="SignalP"/>
    </source>
</evidence>
<reference evidence="2 3" key="1">
    <citation type="journal article" date="2019" name="Int. J. Syst. Evol. Microbiol.">
        <title>The Global Catalogue of Microorganisms (GCM) 10K type strain sequencing project: providing services to taxonomists for standard genome sequencing and annotation.</title>
        <authorList>
            <consortium name="The Broad Institute Genomics Platform"/>
            <consortium name="The Broad Institute Genome Sequencing Center for Infectious Disease"/>
            <person name="Wu L."/>
            <person name="Ma J."/>
        </authorList>
    </citation>
    <scope>NUCLEOTIDE SEQUENCE [LARGE SCALE GENOMIC DNA]</scope>
    <source>
        <strain evidence="2 3">JCM 3272</strain>
    </source>
</reference>
<dbReference type="EMBL" id="BAAARV010000096">
    <property type="protein sequence ID" value="GAA2384460.1"/>
    <property type="molecule type" value="Genomic_DNA"/>
</dbReference>
<dbReference type="InterPro" id="IPR008979">
    <property type="entry name" value="Galactose-bd-like_sf"/>
</dbReference>
<feature type="signal peptide" evidence="1">
    <location>
        <begin position="1"/>
        <end position="23"/>
    </location>
</feature>
<evidence type="ECO:0000313" key="2">
    <source>
        <dbReference type="EMBL" id="GAA2384460.1"/>
    </source>
</evidence>
<evidence type="ECO:0000313" key="3">
    <source>
        <dbReference type="Proteomes" id="UP001501444"/>
    </source>
</evidence>
<protein>
    <recommendedName>
        <fullName evidence="4">HAF family extracellular repeat protein</fullName>
    </recommendedName>
</protein>
<comment type="caution">
    <text evidence="2">The sequence shown here is derived from an EMBL/GenBank/DDBJ whole genome shotgun (WGS) entry which is preliminary data.</text>
</comment>
<feature type="chain" id="PRO_5045547305" description="HAF family extracellular repeat protein" evidence="1">
    <location>
        <begin position="24"/>
        <end position="490"/>
    </location>
</feature>